<dbReference type="GO" id="GO:0006396">
    <property type="term" value="P:RNA processing"/>
    <property type="evidence" value="ECO:0007669"/>
    <property type="project" value="UniProtKB-ARBA"/>
</dbReference>
<evidence type="ECO:0000313" key="2">
    <source>
        <dbReference type="Proteomes" id="UP000280073"/>
    </source>
</evidence>
<reference evidence="1 2" key="1">
    <citation type="submission" date="2018-10" db="EMBL/GenBank/DDBJ databases">
        <title>GWAS and RNA-Seq identify cryptic mechanisms of antimicrobial resistance in Acinetobacter baumannii.</title>
        <authorList>
            <person name="Sahl J.W."/>
        </authorList>
    </citation>
    <scope>NUCLEOTIDE SEQUENCE [LARGE SCALE GENOMIC DNA]</scope>
    <source>
        <strain evidence="1 2">TG28175</strain>
    </source>
</reference>
<dbReference type="InterPro" id="IPR020103">
    <property type="entry name" value="PsdUridine_synth_cat_dom_sf"/>
</dbReference>
<sequence length="54" mass="6206">YEIDHIDTMFAAEDRKAAGITAPPDGLYFIQCYYPEQFDLPQPPLGPHWLNLPE</sequence>
<dbReference type="GO" id="GO:0140098">
    <property type="term" value="F:catalytic activity, acting on RNA"/>
    <property type="evidence" value="ECO:0007669"/>
    <property type="project" value="UniProtKB-ARBA"/>
</dbReference>
<dbReference type="EMBL" id="RFDI01002307">
    <property type="protein sequence ID" value="RSR22939.1"/>
    <property type="molecule type" value="Genomic_DNA"/>
</dbReference>
<name>A0A429MI51_ACIBA</name>
<dbReference type="GO" id="GO:0003723">
    <property type="term" value="F:RNA binding"/>
    <property type="evidence" value="ECO:0007669"/>
    <property type="project" value="InterPro"/>
</dbReference>
<comment type="caution">
    <text evidence="1">The sequence shown here is derived from an EMBL/GenBank/DDBJ whole genome shotgun (WGS) entry which is preliminary data.</text>
</comment>
<gene>
    <name evidence="1" type="ORF">EA686_27260</name>
</gene>
<dbReference type="Proteomes" id="UP000280073">
    <property type="component" value="Unassembled WGS sequence"/>
</dbReference>
<feature type="non-terminal residue" evidence="1">
    <location>
        <position position="1"/>
    </location>
</feature>
<dbReference type="GO" id="GO:0009982">
    <property type="term" value="F:pseudouridine synthase activity"/>
    <property type="evidence" value="ECO:0007669"/>
    <property type="project" value="InterPro"/>
</dbReference>
<dbReference type="SUPFAM" id="SSF55120">
    <property type="entry name" value="Pseudouridine synthase"/>
    <property type="match status" value="1"/>
</dbReference>
<protein>
    <submittedName>
        <fullName evidence="1">tRNA pseudouridine(38-40) synthase TruA</fullName>
    </submittedName>
</protein>
<proteinExistence type="predicted"/>
<evidence type="ECO:0000313" key="1">
    <source>
        <dbReference type="EMBL" id="RSR22939.1"/>
    </source>
</evidence>
<dbReference type="GO" id="GO:0001522">
    <property type="term" value="P:pseudouridine synthesis"/>
    <property type="evidence" value="ECO:0007669"/>
    <property type="project" value="InterPro"/>
</dbReference>
<dbReference type="AlphaFoldDB" id="A0A429MI51"/>
<organism evidence="1 2">
    <name type="scientific">Acinetobacter baumannii</name>
    <dbReference type="NCBI Taxonomy" id="470"/>
    <lineage>
        <taxon>Bacteria</taxon>
        <taxon>Pseudomonadati</taxon>
        <taxon>Pseudomonadota</taxon>
        <taxon>Gammaproteobacteria</taxon>
        <taxon>Moraxellales</taxon>
        <taxon>Moraxellaceae</taxon>
        <taxon>Acinetobacter</taxon>
        <taxon>Acinetobacter calcoaceticus/baumannii complex</taxon>
    </lineage>
</organism>
<accession>A0A429MI51</accession>